<feature type="region of interest" description="Disordered" evidence="1">
    <location>
        <begin position="1"/>
        <end position="25"/>
    </location>
</feature>
<evidence type="ECO:0000313" key="2">
    <source>
        <dbReference type="EMBL" id="GAA3727573.1"/>
    </source>
</evidence>
<evidence type="ECO:0000256" key="1">
    <source>
        <dbReference type="SAM" id="MobiDB-lite"/>
    </source>
</evidence>
<evidence type="ECO:0000313" key="3">
    <source>
        <dbReference type="Proteomes" id="UP001499884"/>
    </source>
</evidence>
<dbReference type="Proteomes" id="UP001499884">
    <property type="component" value="Unassembled WGS sequence"/>
</dbReference>
<protein>
    <recommendedName>
        <fullName evidence="4">SAV-6107-like HEPN domain-containing protein</fullName>
    </recommendedName>
</protein>
<sequence>MTRRPGQWPVPPRRPVPEDDEQGRQHLAASAIRARFHVVLGSIRADLEEQPSPSTVRAAARCWTDAITNLADEAVQRLKKAG</sequence>
<comment type="caution">
    <text evidence="2">The sequence shown here is derived from an EMBL/GenBank/DDBJ whole genome shotgun (WGS) entry which is preliminary data.</text>
</comment>
<accession>A0ABP7F1A9</accession>
<name>A0ABP7F1A9_9ACTN</name>
<dbReference type="RefSeq" id="WP_345645828.1">
    <property type="nucleotide sequence ID" value="NZ_BAABEP010000014.1"/>
</dbReference>
<evidence type="ECO:0008006" key="4">
    <source>
        <dbReference type="Google" id="ProtNLM"/>
    </source>
</evidence>
<keyword evidence="3" id="KW-1185">Reference proteome</keyword>
<organism evidence="2 3">
    <name type="scientific">Streptomyces tremellae</name>
    <dbReference type="NCBI Taxonomy" id="1124239"/>
    <lineage>
        <taxon>Bacteria</taxon>
        <taxon>Bacillati</taxon>
        <taxon>Actinomycetota</taxon>
        <taxon>Actinomycetes</taxon>
        <taxon>Kitasatosporales</taxon>
        <taxon>Streptomycetaceae</taxon>
        <taxon>Streptomyces</taxon>
    </lineage>
</organism>
<gene>
    <name evidence="2" type="ORF">GCM10023082_26930</name>
</gene>
<dbReference type="EMBL" id="BAABEP010000014">
    <property type="protein sequence ID" value="GAA3727573.1"/>
    <property type="molecule type" value="Genomic_DNA"/>
</dbReference>
<reference evidence="3" key="1">
    <citation type="journal article" date="2019" name="Int. J. Syst. Evol. Microbiol.">
        <title>The Global Catalogue of Microorganisms (GCM) 10K type strain sequencing project: providing services to taxonomists for standard genome sequencing and annotation.</title>
        <authorList>
            <consortium name="The Broad Institute Genomics Platform"/>
            <consortium name="The Broad Institute Genome Sequencing Center for Infectious Disease"/>
            <person name="Wu L."/>
            <person name="Ma J."/>
        </authorList>
    </citation>
    <scope>NUCLEOTIDE SEQUENCE [LARGE SCALE GENOMIC DNA]</scope>
    <source>
        <strain evidence="3">JCM 30846</strain>
    </source>
</reference>
<proteinExistence type="predicted"/>